<dbReference type="EC" id="2.3.1.51" evidence="4"/>
<dbReference type="EMBL" id="CP115612">
    <property type="protein sequence ID" value="WBW73846.1"/>
    <property type="molecule type" value="Genomic_DNA"/>
</dbReference>
<dbReference type="InterPro" id="IPR002123">
    <property type="entry name" value="Plipid/glycerol_acylTrfase"/>
</dbReference>
<keyword evidence="3 4" id="KW-0012">Acyltransferase</keyword>
<keyword evidence="9" id="KW-1185">Reference proteome</keyword>
<dbReference type="PANTHER" id="PTHR10434">
    <property type="entry name" value="1-ACYL-SN-GLYCEROL-3-PHOSPHATE ACYLTRANSFERASE"/>
    <property type="match status" value="1"/>
</dbReference>
<dbReference type="KEGG" id="som:SOMG_03726"/>
<keyword evidence="4" id="KW-1208">Phospholipid metabolism</keyword>
<keyword evidence="5" id="KW-0175">Coiled coil</keyword>
<evidence type="ECO:0000256" key="5">
    <source>
        <dbReference type="SAM" id="Coils"/>
    </source>
</evidence>
<keyword evidence="6" id="KW-0472">Membrane</keyword>
<comment type="similarity">
    <text evidence="1 4">Belongs to the 1-acyl-sn-glycerol-3-phosphate acyltransferase family.</text>
</comment>
<dbReference type="SMART" id="SM00563">
    <property type="entry name" value="PlsC"/>
    <property type="match status" value="1"/>
</dbReference>
<dbReference type="GO" id="GO:0003841">
    <property type="term" value="F:1-acylglycerol-3-phosphate O-acyltransferase activity"/>
    <property type="evidence" value="ECO:0007669"/>
    <property type="project" value="UniProtKB-UniRule"/>
</dbReference>
<evidence type="ECO:0000259" key="7">
    <source>
        <dbReference type="SMART" id="SM00563"/>
    </source>
</evidence>
<feature type="transmembrane region" description="Helical" evidence="6">
    <location>
        <begin position="36"/>
        <end position="58"/>
    </location>
</feature>
<dbReference type="GO" id="GO:0016020">
    <property type="term" value="C:membrane"/>
    <property type="evidence" value="ECO:0007669"/>
    <property type="project" value="InterPro"/>
</dbReference>
<name>A0AAF0AVR1_9SCHI</name>
<dbReference type="GO" id="GO:0005783">
    <property type="term" value="C:endoplasmic reticulum"/>
    <property type="evidence" value="ECO:0007669"/>
    <property type="project" value="TreeGrafter"/>
</dbReference>
<dbReference type="GO" id="GO:0006654">
    <property type="term" value="P:phosphatidic acid biosynthetic process"/>
    <property type="evidence" value="ECO:0007669"/>
    <property type="project" value="TreeGrafter"/>
</dbReference>
<dbReference type="AlphaFoldDB" id="A0AAF0AVR1"/>
<dbReference type="Proteomes" id="UP001212411">
    <property type="component" value="Chromosome 2"/>
</dbReference>
<dbReference type="Pfam" id="PF01553">
    <property type="entry name" value="Acyltransferase"/>
    <property type="match status" value="1"/>
</dbReference>
<dbReference type="RefSeq" id="XP_056038089.1">
    <property type="nucleotide sequence ID" value="XM_056182515.1"/>
</dbReference>
<feature type="domain" description="Phospholipid/glycerol acyltransferase" evidence="7">
    <location>
        <begin position="101"/>
        <end position="218"/>
    </location>
</feature>
<comment type="domain">
    <text evidence="4">The HXXXXD motif is essential for acyltransferase activity and may constitute the binding site for the phosphate moiety of the glycerol-3-phosphate.</text>
</comment>
<evidence type="ECO:0000313" key="8">
    <source>
        <dbReference type="EMBL" id="WBW73846.1"/>
    </source>
</evidence>
<comment type="catalytic activity">
    <reaction evidence="4">
        <text>a 1-acyl-sn-glycero-3-phosphate + an acyl-CoA = a 1,2-diacyl-sn-glycero-3-phosphate + CoA</text>
        <dbReference type="Rhea" id="RHEA:19709"/>
        <dbReference type="ChEBI" id="CHEBI:57287"/>
        <dbReference type="ChEBI" id="CHEBI:57970"/>
        <dbReference type="ChEBI" id="CHEBI:58342"/>
        <dbReference type="ChEBI" id="CHEBI:58608"/>
        <dbReference type="EC" id="2.3.1.51"/>
    </reaction>
</comment>
<sequence>MGFLKSAVLATVSIFAGLCGINKVFCLPEPFRYYFRYFACFTFLAISAAYGVVASAICRLCGHPVLGQYLTAKAYYRMTSPVLDVRFRVENDEILKKNRPAVLVVNHQSELDILLAGSVFHPNFSIISKKSLKYIPLLGWFMLLSDAVFVDRARREDAIALFAKAAQRMKKENLDIWVFAEGTRTYAEKPLLLPLKKGAFHLAVQAQAPIIPIAVQNYSHIFHPPTKVFSRGEALAKVLDPISTVGKTAADVNSLLRETQEKMEAAMIEIDGFGKEDTKTK</sequence>
<feature type="coiled-coil region" evidence="5">
    <location>
        <begin position="249"/>
        <end position="276"/>
    </location>
</feature>
<protein>
    <recommendedName>
        <fullName evidence="4">1-acyl-sn-glycerol-3-phosphate acyltransferase</fullName>
        <ecNumber evidence="4">2.3.1.51</ecNumber>
    </recommendedName>
</protein>
<keyword evidence="6" id="KW-1133">Transmembrane helix</keyword>
<reference evidence="8 9" key="1">
    <citation type="journal article" date="2023" name="G3 (Bethesda)">
        <title>A high-quality reference genome for the fission yeast Schizosaccharomyces osmophilus.</title>
        <authorList>
            <person name="Jia G.S."/>
            <person name="Zhang W.C."/>
            <person name="Liang Y."/>
            <person name="Liu X.H."/>
            <person name="Rhind N."/>
            <person name="Pidoux A."/>
            <person name="Brysch-Herzberg M."/>
            <person name="Du L.L."/>
        </authorList>
    </citation>
    <scope>NUCLEOTIDE SEQUENCE [LARGE SCALE GENOMIC DNA]</scope>
    <source>
        <strain evidence="8 9">CBS 15793</strain>
    </source>
</reference>
<proteinExistence type="inferred from homology"/>
<dbReference type="GeneID" id="80877204"/>
<dbReference type="InterPro" id="IPR004552">
    <property type="entry name" value="AGP_acyltrans"/>
</dbReference>
<dbReference type="SUPFAM" id="SSF69593">
    <property type="entry name" value="Glycerol-3-phosphate (1)-acyltransferase"/>
    <property type="match status" value="1"/>
</dbReference>
<dbReference type="PANTHER" id="PTHR10434:SF11">
    <property type="entry name" value="1-ACYL-SN-GLYCEROL-3-PHOSPHATE ACYLTRANSFERASE"/>
    <property type="match status" value="1"/>
</dbReference>
<evidence type="ECO:0000256" key="2">
    <source>
        <dbReference type="ARBA" id="ARBA00022679"/>
    </source>
</evidence>
<evidence type="ECO:0000313" key="9">
    <source>
        <dbReference type="Proteomes" id="UP001212411"/>
    </source>
</evidence>
<keyword evidence="4" id="KW-0443">Lipid metabolism</keyword>
<keyword evidence="4" id="KW-0444">Lipid biosynthesis</keyword>
<evidence type="ECO:0000256" key="1">
    <source>
        <dbReference type="ARBA" id="ARBA00008655"/>
    </source>
</evidence>
<keyword evidence="4" id="KW-0594">Phospholipid biosynthesis</keyword>
<evidence type="ECO:0000256" key="6">
    <source>
        <dbReference type="SAM" id="Phobius"/>
    </source>
</evidence>
<dbReference type="CDD" id="cd07989">
    <property type="entry name" value="LPLAT_AGPAT-like"/>
    <property type="match status" value="1"/>
</dbReference>
<dbReference type="NCBIfam" id="TIGR00530">
    <property type="entry name" value="AGP_acyltrn"/>
    <property type="match status" value="1"/>
</dbReference>
<keyword evidence="2 4" id="KW-0808">Transferase</keyword>
<accession>A0AAF0AVR1</accession>
<evidence type="ECO:0000256" key="4">
    <source>
        <dbReference type="RuleBase" id="RU361267"/>
    </source>
</evidence>
<keyword evidence="6" id="KW-0812">Transmembrane</keyword>
<organism evidence="8 9">
    <name type="scientific">Schizosaccharomyces osmophilus</name>
    <dbReference type="NCBI Taxonomy" id="2545709"/>
    <lineage>
        <taxon>Eukaryota</taxon>
        <taxon>Fungi</taxon>
        <taxon>Dikarya</taxon>
        <taxon>Ascomycota</taxon>
        <taxon>Taphrinomycotina</taxon>
        <taxon>Schizosaccharomycetes</taxon>
        <taxon>Schizosaccharomycetales</taxon>
        <taxon>Schizosaccharomycetaceae</taxon>
        <taxon>Schizosaccharomyces</taxon>
    </lineage>
</organism>
<gene>
    <name evidence="8" type="primary">slc1</name>
    <name evidence="8" type="ORF">SOMG_03726</name>
</gene>
<evidence type="ECO:0000256" key="3">
    <source>
        <dbReference type="ARBA" id="ARBA00023315"/>
    </source>
</evidence>